<dbReference type="EMBL" id="JAUNQW010000009">
    <property type="protein sequence ID" value="MDO5457327.1"/>
    <property type="molecule type" value="Genomic_DNA"/>
</dbReference>
<protein>
    <recommendedName>
        <fullName evidence="4">DUF4305 domain-containing protein</fullName>
    </recommendedName>
</protein>
<keyword evidence="1" id="KW-0472">Membrane</keyword>
<keyword evidence="3" id="KW-1185">Reference proteome</keyword>
<dbReference type="Proteomes" id="UP001171751">
    <property type="component" value="Unassembled WGS sequence"/>
</dbReference>
<gene>
    <name evidence="2" type="ORF">Q4F26_03195</name>
</gene>
<name>A0AA43UC93_9LACT</name>
<comment type="caution">
    <text evidence="2">The sequence shown here is derived from an EMBL/GenBank/DDBJ whole genome shotgun (WGS) entry which is preliminary data.</text>
</comment>
<sequence length="66" mass="7775">MKQFVLTRTIFYFVFFILFFILTVFAVNNNGWTFIAVLNAGIATIDFVRAVKLFGIYIKMRNNEKK</sequence>
<reference evidence="2" key="1">
    <citation type="submission" date="2023-07" db="EMBL/GenBank/DDBJ databases">
        <title>Between Cages and Wild: Unraveling the Impact of Captivity on Animal Microbiomes and Antimicrobial Resistance.</title>
        <authorList>
            <person name="Schmartz G.P."/>
            <person name="Rehner J."/>
            <person name="Schuff M.J."/>
            <person name="Becker S.L."/>
            <person name="Kravczyk M."/>
            <person name="Gurevich A."/>
            <person name="Francke R."/>
            <person name="Mueller R."/>
            <person name="Keller V."/>
            <person name="Keller A."/>
        </authorList>
    </citation>
    <scope>NUCLEOTIDE SEQUENCE</scope>
    <source>
        <strain evidence="2">S39M_St_73</strain>
    </source>
</reference>
<evidence type="ECO:0000313" key="3">
    <source>
        <dbReference type="Proteomes" id="UP001171751"/>
    </source>
</evidence>
<dbReference type="AlphaFoldDB" id="A0AA43UC93"/>
<evidence type="ECO:0000256" key="1">
    <source>
        <dbReference type="SAM" id="Phobius"/>
    </source>
</evidence>
<keyword evidence="1" id="KW-1133">Transmembrane helix</keyword>
<keyword evidence="1" id="KW-0812">Transmembrane</keyword>
<feature type="transmembrane region" description="Helical" evidence="1">
    <location>
        <begin position="33"/>
        <end position="58"/>
    </location>
</feature>
<evidence type="ECO:0008006" key="4">
    <source>
        <dbReference type="Google" id="ProtNLM"/>
    </source>
</evidence>
<organism evidence="2 3">
    <name type="scientific">Atopococcus tabaci</name>
    <dbReference type="NCBI Taxonomy" id="269774"/>
    <lineage>
        <taxon>Bacteria</taxon>
        <taxon>Bacillati</taxon>
        <taxon>Bacillota</taxon>
        <taxon>Bacilli</taxon>
        <taxon>Lactobacillales</taxon>
        <taxon>Carnobacteriaceae</taxon>
        <taxon>Atopococcus</taxon>
    </lineage>
</organism>
<feature type="transmembrane region" description="Helical" evidence="1">
    <location>
        <begin position="9"/>
        <end position="27"/>
    </location>
</feature>
<accession>A0AA43UC93</accession>
<evidence type="ECO:0000313" key="2">
    <source>
        <dbReference type="EMBL" id="MDO5457327.1"/>
    </source>
</evidence>
<proteinExistence type="predicted"/>